<dbReference type="HOGENOM" id="CLU_1019163_0_0_6"/>
<proteinExistence type="predicted"/>
<dbReference type="eggNOG" id="ENOG502Z7J9">
    <property type="taxonomic scope" value="Bacteria"/>
</dbReference>
<organism evidence="1 2">
    <name type="scientific">Simiduia agarivorans (strain DSM 21679 / JCM 13881 / BCRC 17597 / SA1)</name>
    <dbReference type="NCBI Taxonomy" id="1117647"/>
    <lineage>
        <taxon>Bacteria</taxon>
        <taxon>Pseudomonadati</taxon>
        <taxon>Pseudomonadota</taxon>
        <taxon>Gammaproteobacteria</taxon>
        <taxon>Cellvibrionales</taxon>
        <taxon>Cellvibrionaceae</taxon>
        <taxon>Simiduia</taxon>
    </lineage>
</organism>
<keyword evidence="2" id="KW-1185">Reference proteome</keyword>
<evidence type="ECO:0008006" key="3">
    <source>
        <dbReference type="Google" id="ProtNLM"/>
    </source>
</evidence>
<name>K4KTW6_SIMAS</name>
<sequence>MEVKLKGCIEKMRAELSSDGKVSYFFRLSAGELPMADLLGKSIQLEFSGQIACIHCGAGTNKSFSQGYCFTCFNQLAQCDRCIMSPELCHFHAGTCREPDWAQTFCMTDHLVYLANASGVKVGITRINQIPTRWIDQGAIEAVPLYRVATRQLSGLVEAAAKTHVADKTNWRLMLKNAQPDTCLKTAAADLQAKLMPAVQTLQSQYGLQAVQAVRNPDSVSLSYPVLQYPDKVSTLNPEKTPLVSGRLEGIRGQYLLLDSGVINIRKFSGYELALSVGA</sequence>
<accession>K4KTW6</accession>
<dbReference type="Pfam" id="PF10977">
    <property type="entry name" value="DUF2797"/>
    <property type="match status" value="1"/>
</dbReference>
<evidence type="ECO:0000313" key="2">
    <source>
        <dbReference type="Proteomes" id="UP000000466"/>
    </source>
</evidence>
<dbReference type="InterPro" id="IPR021246">
    <property type="entry name" value="DUF2797"/>
</dbReference>
<protein>
    <recommendedName>
        <fullName evidence="3">DUF2797 domain-containing protein</fullName>
    </recommendedName>
</protein>
<evidence type="ECO:0000313" key="1">
    <source>
        <dbReference type="EMBL" id="AFU97427.1"/>
    </source>
</evidence>
<dbReference type="STRING" id="1117647.M5M_00970"/>
<gene>
    <name evidence="1" type="ordered locus">M5M_00970</name>
</gene>
<reference evidence="1 2" key="1">
    <citation type="journal article" date="2013" name="Genome Announc.">
        <title>Complete genome sequence of Simiduia agarivorans SA1(T), a marine bacterium able to degrade a variety of polysaccharides.</title>
        <authorList>
            <person name="Lin S.Y."/>
            <person name="Shieh W.Y."/>
            <person name="Chen J.S."/>
            <person name="Tang S.L."/>
        </authorList>
    </citation>
    <scope>NUCLEOTIDE SEQUENCE [LARGE SCALE GENOMIC DNA]</scope>
    <source>
        <strain evidence="2">DSM 21679 / JCM 13881 / BCRC 17597 / SA1</strain>
    </source>
</reference>
<dbReference type="AlphaFoldDB" id="K4KTW6"/>
<dbReference type="KEGG" id="saga:M5M_00970"/>
<dbReference type="Proteomes" id="UP000000466">
    <property type="component" value="Chromosome"/>
</dbReference>
<dbReference type="RefSeq" id="WP_015045600.1">
    <property type="nucleotide sequence ID" value="NC_018868.3"/>
</dbReference>
<dbReference type="EMBL" id="CP003746">
    <property type="protein sequence ID" value="AFU97427.1"/>
    <property type="molecule type" value="Genomic_DNA"/>
</dbReference>